<dbReference type="SMART" id="SM00852">
    <property type="entry name" value="MoCF_biosynth"/>
    <property type="match status" value="1"/>
</dbReference>
<dbReference type="InterPro" id="IPR036425">
    <property type="entry name" value="MoaB/Mog-like_dom_sf"/>
</dbReference>
<keyword evidence="3 5" id="KW-0500">Molybdenum</keyword>
<dbReference type="InterPro" id="IPR005110">
    <property type="entry name" value="MoeA_linker/N"/>
</dbReference>
<comment type="catalytic activity">
    <reaction evidence="4">
        <text>adenylyl-molybdopterin + molybdate = Mo-molybdopterin + AMP + H(+)</text>
        <dbReference type="Rhea" id="RHEA:35047"/>
        <dbReference type="ChEBI" id="CHEBI:15378"/>
        <dbReference type="ChEBI" id="CHEBI:36264"/>
        <dbReference type="ChEBI" id="CHEBI:62727"/>
        <dbReference type="ChEBI" id="CHEBI:71302"/>
        <dbReference type="ChEBI" id="CHEBI:456215"/>
        <dbReference type="EC" id="2.10.1.1"/>
    </reaction>
</comment>
<sequence>MNHATARDDRARDDQLEVDDFVACVVAGVRPLPDFPLPLMDALGMAVAQDVVADVALPHVDSSAVDGYAVRHADVRGATRDEPVQLPVVGEVVSGRAAHLALSPGTALRIGAGAPVPAGADCVLPLAWTDGGVARVVVTRGGVPGENVRRAGADVGAGDVVLEHGTVLGPRHLGLLAALGRAQVRSRPRPRVVVISTGAELREPGAALTHDSVYDGNSYLLAASARTAGATVYRVGIVPDDVRAFTEALGDQLVRADLVVTTGGTAGSGFDVVREALGERAHSVGGLGGVEFVDVAMTPGGHLGFGHVGEDRVPVLCLPGDPAAAYVAFQTVVLPVLRTLMGTLPVERPTRLARLTHGLRSPAGVTEFVAAVQGSDRQGLSATPAAALRGHYGSSDPQPGDLATANCLVRLDATVTSVEAGEMVPVLFLDEEF</sequence>
<dbReference type="InterPro" id="IPR001453">
    <property type="entry name" value="MoaB/Mog_dom"/>
</dbReference>
<evidence type="ECO:0000256" key="1">
    <source>
        <dbReference type="ARBA" id="ARBA00002901"/>
    </source>
</evidence>
<keyword evidence="5" id="KW-0808">Transferase</keyword>
<evidence type="ECO:0000313" key="8">
    <source>
        <dbReference type="Proteomes" id="UP001596098"/>
    </source>
</evidence>
<feature type="domain" description="MoaB/Mog" evidence="6">
    <location>
        <begin position="193"/>
        <end position="339"/>
    </location>
</feature>
<dbReference type="Gene3D" id="3.90.105.10">
    <property type="entry name" value="Molybdopterin biosynthesis moea protein, domain 2"/>
    <property type="match status" value="1"/>
</dbReference>
<dbReference type="Proteomes" id="UP001596098">
    <property type="component" value="Unassembled WGS sequence"/>
</dbReference>
<evidence type="ECO:0000259" key="6">
    <source>
        <dbReference type="SMART" id="SM00852"/>
    </source>
</evidence>
<dbReference type="InterPro" id="IPR036688">
    <property type="entry name" value="MoeA_C_domain_IV_sf"/>
</dbReference>
<comment type="function">
    <text evidence="1 5">Catalyzes the insertion of molybdate into adenylated molybdopterin with the concomitant release of AMP.</text>
</comment>
<evidence type="ECO:0000256" key="4">
    <source>
        <dbReference type="ARBA" id="ARBA00047317"/>
    </source>
</evidence>
<dbReference type="PANTHER" id="PTHR10192:SF5">
    <property type="entry name" value="GEPHYRIN"/>
    <property type="match status" value="1"/>
</dbReference>
<comment type="caution">
    <text evidence="7">The sequence shown here is derived from an EMBL/GenBank/DDBJ whole genome shotgun (WGS) entry which is preliminary data.</text>
</comment>
<dbReference type="EMBL" id="JBHSQI010000005">
    <property type="protein sequence ID" value="MFC6154173.1"/>
    <property type="molecule type" value="Genomic_DNA"/>
</dbReference>
<organism evidence="7 8">
    <name type="scientific">Nocardioides yefusunii</name>
    <dbReference type="NCBI Taxonomy" id="2500546"/>
    <lineage>
        <taxon>Bacteria</taxon>
        <taxon>Bacillati</taxon>
        <taxon>Actinomycetota</taxon>
        <taxon>Actinomycetes</taxon>
        <taxon>Propionibacteriales</taxon>
        <taxon>Nocardioidaceae</taxon>
        <taxon>Nocardioides</taxon>
    </lineage>
</organism>
<dbReference type="PANTHER" id="PTHR10192">
    <property type="entry name" value="MOLYBDOPTERIN BIOSYNTHESIS PROTEIN"/>
    <property type="match status" value="1"/>
</dbReference>
<name>A0ABW1R0P6_9ACTN</name>
<keyword evidence="5" id="KW-0460">Magnesium</keyword>
<dbReference type="EC" id="2.10.1.1" evidence="5"/>
<keyword evidence="5" id="KW-0479">Metal-binding</keyword>
<evidence type="ECO:0000256" key="2">
    <source>
        <dbReference type="ARBA" id="ARBA00010763"/>
    </source>
</evidence>
<dbReference type="SUPFAM" id="SSF63867">
    <property type="entry name" value="MoeA C-terminal domain-like"/>
    <property type="match status" value="1"/>
</dbReference>
<proteinExistence type="inferred from homology"/>
<evidence type="ECO:0000256" key="3">
    <source>
        <dbReference type="ARBA" id="ARBA00022505"/>
    </source>
</evidence>
<dbReference type="Pfam" id="PF03453">
    <property type="entry name" value="MoeA_N"/>
    <property type="match status" value="1"/>
</dbReference>
<comment type="similarity">
    <text evidence="2 5">Belongs to the MoeA family.</text>
</comment>
<dbReference type="Gene3D" id="2.40.340.10">
    <property type="entry name" value="MoeA, C-terminal, domain IV"/>
    <property type="match status" value="1"/>
</dbReference>
<dbReference type="NCBIfam" id="NF045515">
    <property type="entry name" value="Glp_gephyrin"/>
    <property type="match status" value="1"/>
</dbReference>
<comment type="cofactor">
    <cofactor evidence="5">
        <name>Mg(2+)</name>
        <dbReference type="ChEBI" id="CHEBI:18420"/>
    </cofactor>
</comment>
<dbReference type="Pfam" id="PF00994">
    <property type="entry name" value="MoCF_biosynth"/>
    <property type="match status" value="1"/>
</dbReference>
<dbReference type="Gene3D" id="3.40.980.10">
    <property type="entry name" value="MoaB/Mog-like domain"/>
    <property type="match status" value="1"/>
</dbReference>
<reference evidence="8" key="1">
    <citation type="journal article" date="2019" name="Int. J. Syst. Evol. Microbiol.">
        <title>The Global Catalogue of Microorganisms (GCM) 10K type strain sequencing project: providing services to taxonomists for standard genome sequencing and annotation.</title>
        <authorList>
            <consortium name="The Broad Institute Genomics Platform"/>
            <consortium name="The Broad Institute Genome Sequencing Center for Infectious Disease"/>
            <person name="Wu L."/>
            <person name="Ma J."/>
        </authorList>
    </citation>
    <scope>NUCLEOTIDE SEQUENCE [LARGE SCALE GENOMIC DNA]</scope>
    <source>
        <strain evidence="8">DFY28</strain>
    </source>
</reference>
<keyword evidence="5" id="KW-0501">Molybdenum cofactor biosynthesis</keyword>
<comment type="pathway">
    <text evidence="5">Cofactor biosynthesis; molybdopterin biosynthesis.</text>
</comment>
<keyword evidence="8" id="KW-1185">Reference proteome</keyword>
<dbReference type="SUPFAM" id="SSF63882">
    <property type="entry name" value="MoeA N-terminal region -like"/>
    <property type="match status" value="1"/>
</dbReference>
<evidence type="ECO:0000256" key="5">
    <source>
        <dbReference type="RuleBase" id="RU365090"/>
    </source>
</evidence>
<accession>A0ABW1R0P6</accession>
<dbReference type="InterPro" id="IPR038987">
    <property type="entry name" value="MoeA-like"/>
</dbReference>
<dbReference type="InterPro" id="IPR036135">
    <property type="entry name" value="MoeA_linker/N_sf"/>
</dbReference>
<protein>
    <recommendedName>
        <fullName evidence="5">Molybdopterin molybdenumtransferase</fullName>
        <ecNumber evidence="5">2.10.1.1</ecNumber>
    </recommendedName>
</protein>
<evidence type="ECO:0000313" key="7">
    <source>
        <dbReference type="EMBL" id="MFC6154173.1"/>
    </source>
</evidence>
<dbReference type="RefSeq" id="WP_128221635.1">
    <property type="nucleotide sequence ID" value="NZ_CP034929.1"/>
</dbReference>
<dbReference type="CDD" id="cd00887">
    <property type="entry name" value="MoeA"/>
    <property type="match status" value="1"/>
</dbReference>
<gene>
    <name evidence="7" type="primary">glp</name>
    <name evidence="7" type="ORF">ACFPWU_10945</name>
</gene>
<dbReference type="SUPFAM" id="SSF53218">
    <property type="entry name" value="Molybdenum cofactor biosynthesis proteins"/>
    <property type="match status" value="1"/>
</dbReference>
<dbReference type="Gene3D" id="2.170.190.11">
    <property type="entry name" value="Molybdopterin biosynthesis moea protein, domain 3"/>
    <property type="match status" value="1"/>
</dbReference>